<dbReference type="Gene3D" id="3.40.570.10">
    <property type="entry name" value="Extracellular Endonuclease, subunit A"/>
    <property type="match status" value="1"/>
</dbReference>
<evidence type="ECO:0000313" key="3">
    <source>
        <dbReference type="Proteomes" id="UP000267430"/>
    </source>
</evidence>
<gene>
    <name evidence="2" type="ORF">ELQ35_01355</name>
</gene>
<organism evidence="2 3">
    <name type="scientific">Peribacillus cavernae</name>
    <dbReference type="NCBI Taxonomy" id="1674310"/>
    <lineage>
        <taxon>Bacteria</taxon>
        <taxon>Bacillati</taxon>
        <taxon>Bacillota</taxon>
        <taxon>Bacilli</taxon>
        <taxon>Bacillales</taxon>
        <taxon>Bacillaceae</taxon>
        <taxon>Peribacillus</taxon>
    </lineage>
</organism>
<proteinExistence type="predicted"/>
<dbReference type="InterPro" id="IPR044929">
    <property type="entry name" value="DNA/RNA_non-sp_Endonuclease_sf"/>
</dbReference>
<sequence length="159" mass="17767">MTTVEYGQHYTKQGRREVLKPNIKYITEVGYTYTTDSVGRISTVEGKLELGKAKRNIHAQKVAGREDRLITDDGGHLIASIFKGSGGLDNLVPMDSNLNRGAFKTLENAWSKALKQGQEVYVKVRPVFRGDSQRPIRFMIDSTIDGEVFTKVFQNRSGG</sequence>
<dbReference type="InterPro" id="IPR044927">
    <property type="entry name" value="Endonuclea_NS_2"/>
</dbReference>
<comment type="caution">
    <text evidence="2">The sequence shown here is derived from an EMBL/GenBank/DDBJ whole genome shotgun (WGS) entry which is preliminary data.</text>
</comment>
<protein>
    <recommendedName>
        <fullName evidence="1">Type VII secretion system protein EssD-like domain-containing protein</fullName>
    </recommendedName>
</protein>
<keyword evidence="3" id="KW-1185">Reference proteome</keyword>
<dbReference type="AlphaFoldDB" id="A0A433HX89"/>
<dbReference type="OrthoDB" id="7182479at2"/>
<feature type="domain" description="Type VII secretion system protein EssD-like" evidence="1">
    <location>
        <begin position="21"/>
        <end position="145"/>
    </location>
</feature>
<name>A0A433HX89_9BACI</name>
<dbReference type="Pfam" id="PF13930">
    <property type="entry name" value="Endonuclea_NS_2"/>
    <property type="match status" value="1"/>
</dbReference>
<dbReference type="Proteomes" id="UP000267430">
    <property type="component" value="Unassembled WGS sequence"/>
</dbReference>
<dbReference type="EMBL" id="RYZZ01000001">
    <property type="protein sequence ID" value="RUQ32874.1"/>
    <property type="molecule type" value="Genomic_DNA"/>
</dbReference>
<evidence type="ECO:0000259" key="1">
    <source>
        <dbReference type="Pfam" id="PF13930"/>
    </source>
</evidence>
<evidence type="ECO:0000313" key="2">
    <source>
        <dbReference type="EMBL" id="RUQ32874.1"/>
    </source>
</evidence>
<dbReference type="RefSeq" id="WP_126863165.1">
    <property type="nucleotide sequence ID" value="NZ_RYZZ01000001.1"/>
</dbReference>
<accession>A0A433HX89</accession>
<reference evidence="2 3" key="1">
    <citation type="submission" date="2018-12" db="EMBL/GenBank/DDBJ databases">
        <title>Bacillus chawlae sp. nov., Bacillus glennii sp. nov., and Bacillus saganii sp. nov. Isolated from the Vehicle Assembly Building at Kennedy Space Center where the Viking Spacecraft were Assembled.</title>
        <authorList>
            <person name="Seuylemezian A."/>
            <person name="Vaishampayan P."/>
        </authorList>
    </citation>
    <scope>NUCLEOTIDE SEQUENCE [LARGE SCALE GENOMIC DNA]</scope>
    <source>
        <strain evidence="2 3">L5</strain>
    </source>
</reference>